<keyword evidence="3" id="KW-1185">Reference proteome</keyword>
<dbReference type="KEGG" id="psua:FLK61_32435"/>
<dbReference type="AlphaFoldDB" id="A0A859FEW7"/>
<feature type="compositionally biased region" description="Basic and acidic residues" evidence="1">
    <location>
        <begin position="49"/>
        <end position="71"/>
    </location>
</feature>
<feature type="region of interest" description="Disordered" evidence="1">
    <location>
        <begin position="41"/>
        <end position="106"/>
    </location>
</feature>
<evidence type="ECO:0000313" key="3">
    <source>
        <dbReference type="Proteomes" id="UP000318138"/>
    </source>
</evidence>
<protein>
    <submittedName>
        <fullName evidence="2">Uncharacterized protein</fullName>
    </submittedName>
</protein>
<dbReference type="Proteomes" id="UP000318138">
    <property type="component" value="Chromosome"/>
</dbReference>
<sequence length="106" mass="12175">MSIRAVEMQMIWPKSQQVGKINEQMQNRAMVMQDTIAQIEASKNAKKPHVVEQTEEAEQKRLANDDQESKGDSQQSSELVLLNEQEESETPQSMHPYKGRLFDAAW</sequence>
<evidence type="ECO:0000313" key="2">
    <source>
        <dbReference type="EMBL" id="QKS71410.1"/>
    </source>
</evidence>
<accession>A0A859FEW7</accession>
<dbReference type="EMBL" id="CP041372">
    <property type="protein sequence ID" value="QKS71410.1"/>
    <property type="molecule type" value="Genomic_DNA"/>
</dbReference>
<reference evidence="3" key="1">
    <citation type="submission" date="2019-07" db="EMBL/GenBank/DDBJ databases">
        <title>Bacillus alkalisoli sp. nov. isolated from saline soil.</title>
        <authorList>
            <person name="Sun J.-Q."/>
            <person name="Xu L."/>
        </authorList>
    </citation>
    <scope>NUCLEOTIDE SEQUENCE [LARGE SCALE GENOMIC DNA]</scope>
    <source>
        <strain evidence="3">M4U3P1</strain>
    </source>
</reference>
<evidence type="ECO:0000256" key="1">
    <source>
        <dbReference type="SAM" id="MobiDB-lite"/>
    </source>
</evidence>
<proteinExistence type="predicted"/>
<name>A0A859FEW7_9BACI</name>
<dbReference type="RefSeq" id="WP_176009445.1">
    <property type="nucleotide sequence ID" value="NZ_CP041372.2"/>
</dbReference>
<organism evidence="2 3">
    <name type="scientific">Paenalkalicoccus suaedae</name>
    <dbReference type="NCBI Taxonomy" id="2592382"/>
    <lineage>
        <taxon>Bacteria</taxon>
        <taxon>Bacillati</taxon>
        <taxon>Bacillota</taxon>
        <taxon>Bacilli</taxon>
        <taxon>Bacillales</taxon>
        <taxon>Bacillaceae</taxon>
        <taxon>Paenalkalicoccus</taxon>
    </lineage>
</organism>
<gene>
    <name evidence="2" type="ORF">FLK61_32435</name>
</gene>